<evidence type="ECO:0000256" key="4">
    <source>
        <dbReference type="ARBA" id="ARBA00023306"/>
    </source>
</evidence>
<keyword evidence="1" id="KW-0963">Cytoplasm</keyword>
<reference evidence="6" key="1">
    <citation type="submission" date="2020-02" db="EMBL/GenBank/DDBJ databases">
        <authorList>
            <person name="Meier V. D."/>
        </authorList>
    </citation>
    <scope>NUCLEOTIDE SEQUENCE</scope>
    <source>
        <strain evidence="6">AVDCRST_MAG19</strain>
    </source>
</reference>
<feature type="region of interest" description="Disordered" evidence="5">
    <location>
        <begin position="1"/>
        <end position="22"/>
    </location>
</feature>
<evidence type="ECO:0000256" key="5">
    <source>
        <dbReference type="SAM" id="MobiDB-lite"/>
    </source>
</evidence>
<dbReference type="Gene3D" id="1.10.10.10">
    <property type="entry name" value="Winged helix-like DNA-binding domain superfamily/Winged helix DNA-binding domain"/>
    <property type="match status" value="2"/>
</dbReference>
<dbReference type="EMBL" id="CADCWL010000247">
    <property type="protein sequence ID" value="CAA9584562.1"/>
    <property type="molecule type" value="Genomic_DNA"/>
</dbReference>
<protein>
    <submittedName>
        <fullName evidence="6">Segregation and condensation protein B</fullName>
    </submittedName>
</protein>
<evidence type="ECO:0000313" key="6">
    <source>
        <dbReference type="EMBL" id="CAA9584562.1"/>
    </source>
</evidence>
<dbReference type="SUPFAM" id="SSF46785">
    <property type="entry name" value="Winged helix' DNA-binding domain"/>
    <property type="match status" value="2"/>
</dbReference>
<dbReference type="InterPro" id="IPR036390">
    <property type="entry name" value="WH_DNA-bd_sf"/>
</dbReference>
<dbReference type="PANTHER" id="PTHR34298">
    <property type="entry name" value="SEGREGATION AND CONDENSATION PROTEIN B"/>
    <property type="match status" value="1"/>
</dbReference>
<sequence>MSDPLTDPDGRSEDEPPATTPQHVLPLELRDGLPPGPELEALIEALLLAAPTPTTPGELARGAGVAVADVEAALTALETADGRGWLLQRHRGTVQLATAPRFARQVMRFLGLERETRLSGPALEALAIVAYRQPVTRAELEAVRGVDCAGVLATLHGRGLIEPVGRLETVGHPIEYGTTPEFLRHFGLRSLDDLPPLGDVEGRDASVLLEAAVATAGETGGEA</sequence>
<dbReference type="AlphaFoldDB" id="A0A6J4VPQ9"/>
<dbReference type="Pfam" id="PF04079">
    <property type="entry name" value="SMC_ScpB"/>
    <property type="match status" value="1"/>
</dbReference>
<evidence type="ECO:0000256" key="3">
    <source>
        <dbReference type="ARBA" id="ARBA00022829"/>
    </source>
</evidence>
<dbReference type="PANTHER" id="PTHR34298:SF2">
    <property type="entry name" value="SEGREGATION AND CONDENSATION PROTEIN B"/>
    <property type="match status" value="1"/>
</dbReference>
<dbReference type="InterPro" id="IPR036388">
    <property type="entry name" value="WH-like_DNA-bd_sf"/>
</dbReference>
<evidence type="ECO:0000256" key="1">
    <source>
        <dbReference type="ARBA" id="ARBA00022490"/>
    </source>
</evidence>
<keyword evidence="4" id="KW-0131">Cell cycle</keyword>
<dbReference type="NCBIfam" id="TIGR00281">
    <property type="entry name" value="SMC-Scp complex subunit ScpB"/>
    <property type="match status" value="1"/>
</dbReference>
<dbReference type="GO" id="GO:0051304">
    <property type="term" value="P:chromosome separation"/>
    <property type="evidence" value="ECO:0007669"/>
    <property type="project" value="InterPro"/>
</dbReference>
<name>A0A6J4VPQ9_9BACT</name>
<accession>A0A6J4VPQ9</accession>
<proteinExistence type="predicted"/>
<organism evidence="6">
    <name type="scientific">uncultured Thermomicrobiales bacterium</name>
    <dbReference type="NCBI Taxonomy" id="1645740"/>
    <lineage>
        <taxon>Bacteria</taxon>
        <taxon>Pseudomonadati</taxon>
        <taxon>Thermomicrobiota</taxon>
        <taxon>Thermomicrobia</taxon>
        <taxon>Thermomicrobiales</taxon>
        <taxon>environmental samples</taxon>
    </lineage>
</organism>
<keyword evidence="2" id="KW-0132">Cell division</keyword>
<gene>
    <name evidence="6" type="ORF">AVDCRST_MAG19-4749</name>
</gene>
<dbReference type="GO" id="GO:0051301">
    <property type="term" value="P:cell division"/>
    <property type="evidence" value="ECO:0007669"/>
    <property type="project" value="UniProtKB-KW"/>
</dbReference>
<evidence type="ECO:0000256" key="2">
    <source>
        <dbReference type="ARBA" id="ARBA00022618"/>
    </source>
</evidence>
<dbReference type="InterPro" id="IPR005234">
    <property type="entry name" value="ScpB_csome_segregation"/>
</dbReference>
<keyword evidence="3" id="KW-0159">Chromosome partition</keyword>